<organism evidence="4 5">
    <name type="scientific">Paenibacillus albidus</name>
    <dbReference type="NCBI Taxonomy" id="2041023"/>
    <lineage>
        <taxon>Bacteria</taxon>
        <taxon>Bacillati</taxon>
        <taxon>Bacillota</taxon>
        <taxon>Bacilli</taxon>
        <taxon>Bacillales</taxon>
        <taxon>Paenibacillaceae</taxon>
        <taxon>Paenibacillus</taxon>
    </lineage>
</organism>
<protein>
    <submittedName>
        <fullName evidence="4">Methyltransferase</fullName>
    </submittedName>
</protein>
<reference evidence="4" key="1">
    <citation type="journal article" date="2014" name="Int. J. Syst. Evol. Microbiol.">
        <title>Complete genome sequence of Corynebacterium casei LMG S-19264T (=DSM 44701T), isolated from a smear-ripened cheese.</title>
        <authorList>
            <consortium name="US DOE Joint Genome Institute (JGI-PGF)"/>
            <person name="Walter F."/>
            <person name="Albersmeier A."/>
            <person name="Kalinowski J."/>
            <person name="Ruckert C."/>
        </authorList>
    </citation>
    <scope>NUCLEOTIDE SEQUENCE</scope>
    <source>
        <strain evidence="4">CGMCC 1.16134</strain>
    </source>
</reference>
<evidence type="ECO:0000259" key="3">
    <source>
        <dbReference type="Pfam" id="PF13649"/>
    </source>
</evidence>
<dbReference type="Proteomes" id="UP000637643">
    <property type="component" value="Unassembled WGS sequence"/>
</dbReference>
<dbReference type="Pfam" id="PF13649">
    <property type="entry name" value="Methyltransf_25"/>
    <property type="match status" value="1"/>
</dbReference>
<dbReference type="AlphaFoldDB" id="A0A917FSI0"/>
<dbReference type="EMBL" id="BMKR01000029">
    <property type="protein sequence ID" value="GGF99652.1"/>
    <property type="molecule type" value="Genomic_DNA"/>
</dbReference>
<proteinExistence type="predicted"/>
<reference evidence="4" key="2">
    <citation type="submission" date="2020-09" db="EMBL/GenBank/DDBJ databases">
        <authorList>
            <person name="Sun Q."/>
            <person name="Zhou Y."/>
        </authorList>
    </citation>
    <scope>NUCLEOTIDE SEQUENCE</scope>
    <source>
        <strain evidence="4">CGMCC 1.16134</strain>
    </source>
</reference>
<gene>
    <name evidence="4" type="ORF">GCM10010912_50560</name>
</gene>
<keyword evidence="5" id="KW-1185">Reference proteome</keyword>
<dbReference type="InterPro" id="IPR029063">
    <property type="entry name" value="SAM-dependent_MTases_sf"/>
</dbReference>
<keyword evidence="2" id="KW-0808">Transferase</keyword>
<dbReference type="PANTHER" id="PTHR43861:SF1">
    <property type="entry name" value="TRANS-ACONITATE 2-METHYLTRANSFERASE"/>
    <property type="match status" value="1"/>
</dbReference>
<sequence>MLIDHNNLEEYQDPMNYDLEFGGETKKYNFYLEVARLNPGEVLELACGTGLTTIYLSKLGINITGVDISSAMLAYARFKAQGLPVDFIEADARTFDSEKRFSMIYLTGNAFQAFLSDEDQIALLGTVYKHLEPNGVFVFETRNPMGTDLSNQEETIWGEFIDRAGIKVKVSGIQSYDSRNHIMHWVTFRDWGSKKTTSRIACRFTDNDTLKRLLTNHGFSIESQYSDWDKTPFTSLSSSIISVCRKSEELGSTSF</sequence>
<evidence type="ECO:0000256" key="1">
    <source>
        <dbReference type="ARBA" id="ARBA00022603"/>
    </source>
</evidence>
<evidence type="ECO:0000313" key="5">
    <source>
        <dbReference type="Proteomes" id="UP000637643"/>
    </source>
</evidence>
<dbReference type="InterPro" id="IPR041698">
    <property type="entry name" value="Methyltransf_25"/>
</dbReference>
<evidence type="ECO:0000313" key="4">
    <source>
        <dbReference type="EMBL" id="GGF99652.1"/>
    </source>
</evidence>
<dbReference type="SUPFAM" id="SSF53335">
    <property type="entry name" value="S-adenosyl-L-methionine-dependent methyltransferases"/>
    <property type="match status" value="1"/>
</dbReference>
<dbReference type="GO" id="GO:0032259">
    <property type="term" value="P:methylation"/>
    <property type="evidence" value="ECO:0007669"/>
    <property type="project" value="UniProtKB-KW"/>
</dbReference>
<dbReference type="CDD" id="cd02440">
    <property type="entry name" value="AdoMet_MTases"/>
    <property type="match status" value="1"/>
</dbReference>
<accession>A0A917FSI0</accession>
<keyword evidence="1 4" id="KW-0489">Methyltransferase</keyword>
<dbReference type="Gene3D" id="3.40.50.150">
    <property type="entry name" value="Vaccinia Virus protein VP39"/>
    <property type="match status" value="1"/>
</dbReference>
<feature type="domain" description="Methyltransferase" evidence="3">
    <location>
        <begin position="42"/>
        <end position="135"/>
    </location>
</feature>
<dbReference type="GO" id="GO:0008168">
    <property type="term" value="F:methyltransferase activity"/>
    <property type="evidence" value="ECO:0007669"/>
    <property type="project" value="UniProtKB-KW"/>
</dbReference>
<comment type="caution">
    <text evidence="4">The sequence shown here is derived from an EMBL/GenBank/DDBJ whole genome shotgun (WGS) entry which is preliminary data.</text>
</comment>
<evidence type="ECO:0000256" key="2">
    <source>
        <dbReference type="ARBA" id="ARBA00022679"/>
    </source>
</evidence>
<dbReference type="Gene3D" id="2.20.25.110">
    <property type="entry name" value="S-adenosyl-L-methionine-dependent methyltransferases"/>
    <property type="match status" value="1"/>
</dbReference>
<dbReference type="PANTHER" id="PTHR43861">
    <property type="entry name" value="TRANS-ACONITATE 2-METHYLTRANSFERASE-RELATED"/>
    <property type="match status" value="1"/>
</dbReference>
<name>A0A917FSI0_9BACL</name>